<evidence type="ECO:0008006" key="3">
    <source>
        <dbReference type="Google" id="ProtNLM"/>
    </source>
</evidence>
<gene>
    <name evidence="1" type="ORF">CK203_103446</name>
</gene>
<dbReference type="AlphaFoldDB" id="A0A438D795"/>
<dbReference type="Proteomes" id="UP000288805">
    <property type="component" value="Unassembled WGS sequence"/>
</dbReference>
<name>A0A438D795_VITVI</name>
<accession>A0A438D795</accession>
<protein>
    <recommendedName>
        <fullName evidence="3">Ubiquitin-like protease family profile domain-containing protein</fullName>
    </recommendedName>
</protein>
<dbReference type="InterPro" id="IPR038765">
    <property type="entry name" value="Papain-like_cys_pep_sf"/>
</dbReference>
<organism evidence="1 2">
    <name type="scientific">Vitis vinifera</name>
    <name type="common">Grape</name>
    <dbReference type="NCBI Taxonomy" id="29760"/>
    <lineage>
        <taxon>Eukaryota</taxon>
        <taxon>Viridiplantae</taxon>
        <taxon>Streptophyta</taxon>
        <taxon>Embryophyta</taxon>
        <taxon>Tracheophyta</taxon>
        <taxon>Spermatophyta</taxon>
        <taxon>Magnoliopsida</taxon>
        <taxon>eudicotyledons</taxon>
        <taxon>Gunneridae</taxon>
        <taxon>Pentapetalae</taxon>
        <taxon>rosids</taxon>
        <taxon>Vitales</taxon>
        <taxon>Vitaceae</taxon>
        <taxon>Viteae</taxon>
        <taxon>Vitis</taxon>
    </lineage>
</organism>
<sequence>MYDFFLTRFDFKCLGPSKLVDNKVVIMHYRILNGMDKENRKHFLSPNFAYDVENKRGTDCGIFVIKFMQLGSNGGLSRAISNVFYCAK</sequence>
<comment type="caution">
    <text evidence="1">The sequence shown here is derived from an EMBL/GenBank/DDBJ whole genome shotgun (WGS) entry which is preliminary data.</text>
</comment>
<dbReference type="EMBL" id="QGNW01001761">
    <property type="protein sequence ID" value="RVW31323.1"/>
    <property type="molecule type" value="Genomic_DNA"/>
</dbReference>
<reference evidence="1 2" key="1">
    <citation type="journal article" date="2018" name="PLoS Genet.">
        <title>Population sequencing reveals clonal diversity and ancestral inbreeding in the grapevine cultivar Chardonnay.</title>
        <authorList>
            <person name="Roach M.J."/>
            <person name="Johnson D.L."/>
            <person name="Bohlmann J."/>
            <person name="van Vuuren H.J."/>
            <person name="Jones S.J."/>
            <person name="Pretorius I.S."/>
            <person name="Schmidt S.A."/>
            <person name="Borneman A.R."/>
        </authorList>
    </citation>
    <scope>NUCLEOTIDE SEQUENCE [LARGE SCALE GENOMIC DNA]</scope>
    <source>
        <strain evidence="2">cv. Chardonnay</strain>
        <tissue evidence="1">Leaf</tissue>
    </source>
</reference>
<evidence type="ECO:0000313" key="2">
    <source>
        <dbReference type="Proteomes" id="UP000288805"/>
    </source>
</evidence>
<proteinExistence type="predicted"/>
<dbReference type="SUPFAM" id="SSF54001">
    <property type="entry name" value="Cysteine proteinases"/>
    <property type="match status" value="1"/>
</dbReference>
<evidence type="ECO:0000313" key="1">
    <source>
        <dbReference type="EMBL" id="RVW31323.1"/>
    </source>
</evidence>